<dbReference type="InterPro" id="IPR023313">
    <property type="entry name" value="UBQ-conjugating_AS"/>
</dbReference>
<evidence type="ECO:0000256" key="8">
    <source>
        <dbReference type="SAM" id="MobiDB-lite"/>
    </source>
</evidence>
<dbReference type="OrthoDB" id="10253686at2759"/>
<feature type="region of interest" description="Disordered" evidence="8">
    <location>
        <begin position="83"/>
        <end position="139"/>
    </location>
</feature>
<dbReference type="EMBL" id="OB663205">
    <property type="protein sequence ID" value="CAD7231126.1"/>
    <property type="molecule type" value="Genomic_DNA"/>
</dbReference>
<keyword evidence="7" id="KW-0067">ATP-binding</keyword>
<dbReference type="GO" id="GO:0016740">
    <property type="term" value="F:transferase activity"/>
    <property type="evidence" value="ECO:0007669"/>
    <property type="project" value="UniProtKB-KW"/>
</dbReference>
<dbReference type="Gene3D" id="1.20.930.10">
    <property type="entry name" value="Conserved domain common to transcription factors TFIIS, elongin A, CRSP70"/>
    <property type="match status" value="1"/>
</dbReference>
<gene>
    <name evidence="9" type="ORF">CTOB1V02_LOCUS8980</name>
</gene>
<keyword evidence="4 5" id="KW-0539">Nucleus</keyword>
<dbReference type="PROSITE" id="PS00183">
    <property type="entry name" value="UBC_1"/>
    <property type="match status" value="1"/>
</dbReference>
<organism evidence="9">
    <name type="scientific">Cyprideis torosa</name>
    <dbReference type="NCBI Taxonomy" id="163714"/>
    <lineage>
        <taxon>Eukaryota</taxon>
        <taxon>Metazoa</taxon>
        <taxon>Ecdysozoa</taxon>
        <taxon>Arthropoda</taxon>
        <taxon>Crustacea</taxon>
        <taxon>Oligostraca</taxon>
        <taxon>Ostracoda</taxon>
        <taxon>Podocopa</taxon>
        <taxon>Podocopida</taxon>
        <taxon>Cytherocopina</taxon>
        <taxon>Cytheroidea</taxon>
        <taxon>Cytherideidae</taxon>
        <taxon>Cyprideis</taxon>
    </lineage>
</organism>
<name>A0A7R8WG90_9CRUS</name>
<dbReference type="CDD" id="cd23791">
    <property type="entry name" value="UBCc_UBE2C"/>
    <property type="match status" value="1"/>
</dbReference>
<feature type="compositionally biased region" description="Low complexity" evidence="8">
    <location>
        <begin position="100"/>
        <end position="111"/>
    </location>
</feature>
<protein>
    <submittedName>
        <fullName evidence="9">Uncharacterized protein</fullName>
    </submittedName>
</protein>
<dbReference type="GO" id="GO:0005634">
    <property type="term" value="C:nucleus"/>
    <property type="evidence" value="ECO:0007669"/>
    <property type="project" value="UniProtKB-SubCell"/>
</dbReference>
<dbReference type="PROSITE" id="PS50127">
    <property type="entry name" value="UBC_2"/>
    <property type="match status" value="1"/>
</dbReference>
<dbReference type="InterPro" id="IPR003617">
    <property type="entry name" value="TFIIS/CRSP70_N_sub"/>
</dbReference>
<evidence type="ECO:0000313" key="9">
    <source>
        <dbReference type="EMBL" id="CAD7231126.1"/>
    </source>
</evidence>
<dbReference type="SUPFAM" id="SSF54495">
    <property type="entry name" value="UBC-like"/>
    <property type="match status" value="1"/>
</dbReference>
<evidence type="ECO:0000256" key="2">
    <source>
        <dbReference type="ARBA" id="ARBA00022679"/>
    </source>
</evidence>
<dbReference type="PANTHER" id="PTHR24067">
    <property type="entry name" value="UBIQUITIN-CONJUGATING ENZYME E2"/>
    <property type="match status" value="1"/>
</dbReference>
<dbReference type="PROSITE" id="PS51319">
    <property type="entry name" value="TFIIS_N"/>
    <property type="match status" value="1"/>
</dbReference>
<evidence type="ECO:0000256" key="5">
    <source>
        <dbReference type="PROSITE-ProRule" id="PRU00649"/>
    </source>
</evidence>
<dbReference type="SUPFAM" id="SSF47676">
    <property type="entry name" value="Conserved domain common to transcription factors TFIIS, elongin A, CRSP70"/>
    <property type="match status" value="1"/>
</dbReference>
<feature type="active site" description="Glycyl thioester intermediate" evidence="6">
    <location>
        <position position="299"/>
    </location>
</feature>
<dbReference type="GO" id="GO:0005524">
    <property type="term" value="F:ATP binding"/>
    <property type="evidence" value="ECO:0007669"/>
    <property type="project" value="UniProtKB-UniRule"/>
</dbReference>
<dbReference type="InterPro" id="IPR050113">
    <property type="entry name" value="Ub_conjugating_enzyme"/>
</dbReference>
<dbReference type="SMART" id="SM00509">
    <property type="entry name" value="TFS2N"/>
    <property type="match status" value="1"/>
</dbReference>
<evidence type="ECO:0000256" key="7">
    <source>
        <dbReference type="RuleBase" id="RU362109"/>
    </source>
</evidence>
<keyword evidence="3 7" id="KW-0833">Ubl conjugation pathway</keyword>
<reference evidence="9" key="1">
    <citation type="submission" date="2020-11" db="EMBL/GenBank/DDBJ databases">
        <authorList>
            <person name="Tran Van P."/>
        </authorList>
    </citation>
    <scope>NUCLEOTIDE SEQUENCE</scope>
</reference>
<feature type="compositionally biased region" description="Low complexity" evidence="8">
    <location>
        <begin position="124"/>
        <end position="135"/>
    </location>
</feature>
<dbReference type="Gene3D" id="3.10.110.10">
    <property type="entry name" value="Ubiquitin Conjugating Enzyme"/>
    <property type="match status" value="1"/>
</dbReference>
<evidence type="ECO:0000256" key="3">
    <source>
        <dbReference type="ARBA" id="ARBA00022786"/>
    </source>
</evidence>
<dbReference type="Pfam" id="PF08711">
    <property type="entry name" value="Med26"/>
    <property type="match status" value="1"/>
</dbReference>
<sequence>MPSCEAEVVRIKTKMEKNLSGESGEPVLDLLKTLQELPVNLDVLQKTRIGMTVNALRRASKEDEVVTLAKSILKSWKKRVEGQIKKDDANSSTMEFNEDSNSSSSGMMKSSQETTPSKKDSQPSSATSTAHSTETVFPRATVTTDAVRLKCREMLTNAIRGPMDEELPVGSRDPGELGNELEDAIYAEFKDSSCVIRYLRCRRRTMEQQGSRESTSKRLHQELMNLMISGVKGVSAFPKEDDLFNWVATIEGPQDTVYSGYSFKLAIAFGTDYPFKAPQVSFISPIFHPNVCQRSGQICLDILKEQWSALLDVKAILLSIQSLLGEPNIHSPLNSMAAGLWKNQSQFRIHLETFMEKEKGKTTSSK</sequence>
<keyword evidence="2" id="KW-0808">Transferase</keyword>
<evidence type="ECO:0000256" key="1">
    <source>
        <dbReference type="ARBA" id="ARBA00004123"/>
    </source>
</evidence>
<comment type="similarity">
    <text evidence="7">Belongs to the ubiquitin-conjugating enzyme family.</text>
</comment>
<dbReference type="Pfam" id="PF00179">
    <property type="entry name" value="UQ_con"/>
    <property type="match status" value="1"/>
</dbReference>
<dbReference type="InterPro" id="IPR000608">
    <property type="entry name" value="UBC"/>
</dbReference>
<dbReference type="AlphaFoldDB" id="A0A7R8WG90"/>
<dbReference type="CDD" id="cd00183">
    <property type="entry name" value="TFIIS_I"/>
    <property type="match status" value="1"/>
</dbReference>
<proteinExistence type="inferred from homology"/>
<accession>A0A7R8WG90</accession>
<keyword evidence="7" id="KW-0547">Nucleotide-binding</keyword>
<dbReference type="InterPro" id="IPR016135">
    <property type="entry name" value="UBQ-conjugating_enzyme/RWD"/>
</dbReference>
<comment type="subcellular location">
    <subcellularLocation>
        <location evidence="1 5">Nucleus</location>
    </subcellularLocation>
</comment>
<dbReference type="InterPro" id="IPR017923">
    <property type="entry name" value="TFIIS_N"/>
</dbReference>
<dbReference type="SMART" id="SM00212">
    <property type="entry name" value="UBCc"/>
    <property type="match status" value="1"/>
</dbReference>
<evidence type="ECO:0000256" key="6">
    <source>
        <dbReference type="PROSITE-ProRule" id="PRU10133"/>
    </source>
</evidence>
<evidence type="ECO:0000256" key="4">
    <source>
        <dbReference type="ARBA" id="ARBA00023242"/>
    </source>
</evidence>
<dbReference type="InterPro" id="IPR035441">
    <property type="entry name" value="TFIIS/LEDGF_dom_sf"/>
</dbReference>